<dbReference type="STRING" id="416016.SAMN05443547_1224"/>
<dbReference type="Proteomes" id="UP000184611">
    <property type="component" value="Unassembled WGS sequence"/>
</dbReference>
<dbReference type="EMBL" id="FRYK01000002">
    <property type="protein sequence ID" value="SHO72880.1"/>
    <property type="molecule type" value="Genomic_DNA"/>
</dbReference>
<sequence length="95" mass="10621">MPKVSIVSEPIKSKRTFREKNVTSIVVSNLSNVATTFIFNGVVRKVLAVDVSGVPTMPFHVSDNGNHFDIELIFNQDNNDLILDYTVLVPKEEKC</sequence>
<keyword evidence="2" id="KW-1185">Reference proteome</keyword>
<reference evidence="2" key="1">
    <citation type="submission" date="2016-12" db="EMBL/GenBank/DDBJ databases">
        <authorList>
            <person name="Varghese N."/>
            <person name="Submissions S."/>
        </authorList>
    </citation>
    <scope>NUCLEOTIDE SEQUENCE [LARGE SCALE GENOMIC DNA]</scope>
    <source>
        <strain evidence="2">DSM 18830</strain>
    </source>
</reference>
<evidence type="ECO:0000313" key="1">
    <source>
        <dbReference type="EMBL" id="SHO72880.1"/>
    </source>
</evidence>
<name>A0A1M7ZVR5_9FLAO</name>
<evidence type="ECO:0000313" key="2">
    <source>
        <dbReference type="Proteomes" id="UP000184611"/>
    </source>
</evidence>
<organism evidence="1 2">
    <name type="scientific">Flavobacterium cucumis</name>
    <dbReference type="NCBI Taxonomy" id="416016"/>
    <lineage>
        <taxon>Bacteria</taxon>
        <taxon>Pseudomonadati</taxon>
        <taxon>Bacteroidota</taxon>
        <taxon>Flavobacteriia</taxon>
        <taxon>Flavobacteriales</taxon>
        <taxon>Flavobacteriaceae</taxon>
        <taxon>Flavobacterium</taxon>
    </lineage>
</organism>
<accession>A0A1M7ZVR5</accession>
<gene>
    <name evidence="1" type="ORF">SAMN05443547_1224</name>
</gene>
<proteinExistence type="predicted"/>
<dbReference type="AlphaFoldDB" id="A0A1M7ZVR5"/>
<protein>
    <submittedName>
        <fullName evidence="1">Uncharacterized protein</fullName>
    </submittedName>
</protein>
<dbReference type="RefSeq" id="WP_073582529.1">
    <property type="nucleotide sequence ID" value="NZ_CBCSEA010000015.1"/>
</dbReference>